<dbReference type="InterPro" id="IPR001007">
    <property type="entry name" value="VWF_dom"/>
</dbReference>
<feature type="coiled-coil region" evidence="3">
    <location>
        <begin position="133"/>
        <end position="167"/>
    </location>
</feature>
<dbReference type="EMBL" id="BMAV01011642">
    <property type="protein sequence ID" value="GFY57654.1"/>
    <property type="molecule type" value="Genomic_DNA"/>
</dbReference>
<evidence type="ECO:0000313" key="6">
    <source>
        <dbReference type="Proteomes" id="UP000886998"/>
    </source>
</evidence>
<keyword evidence="1" id="KW-0560">Oxidoreductase</keyword>
<evidence type="ECO:0000256" key="2">
    <source>
        <dbReference type="ARBA" id="ARBA00023319"/>
    </source>
</evidence>
<reference evidence="5" key="1">
    <citation type="submission" date="2020-08" db="EMBL/GenBank/DDBJ databases">
        <title>Multicomponent nature underlies the extraordinary mechanical properties of spider dragline silk.</title>
        <authorList>
            <person name="Kono N."/>
            <person name="Nakamura H."/>
            <person name="Mori M."/>
            <person name="Yoshida Y."/>
            <person name="Ohtoshi R."/>
            <person name="Malay A.D."/>
            <person name="Moran D.A.P."/>
            <person name="Tomita M."/>
            <person name="Numata K."/>
            <person name="Arakawa K."/>
        </authorList>
    </citation>
    <scope>NUCLEOTIDE SEQUENCE</scope>
</reference>
<evidence type="ECO:0000256" key="3">
    <source>
        <dbReference type="SAM" id="Coils"/>
    </source>
</evidence>
<feature type="domain" description="VWFC" evidence="4">
    <location>
        <begin position="174"/>
        <end position="231"/>
    </location>
</feature>
<dbReference type="OrthoDB" id="823504at2759"/>
<dbReference type="GO" id="GO:0005615">
    <property type="term" value="C:extracellular space"/>
    <property type="evidence" value="ECO:0007669"/>
    <property type="project" value="TreeGrafter"/>
</dbReference>
<accession>A0A8X6XQI8</accession>
<dbReference type="AlphaFoldDB" id="A0A8X6XQI8"/>
<keyword evidence="3" id="KW-0175">Coiled coil</keyword>
<dbReference type="SUPFAM" id="SSF48113">
    <property type="entry name" value="Heme-dependent peroxidases"/>
    <property type="match status" value="1"/>
</dbReference>
<dbReference type="PROSITE" id="PS50184">
    <property type="entry name" value="VWFC_2"/>
    <property type="match status" value="1"/>
</dbReference>
<dbReference type="PROSITE" id="PS01208">
    <property type="entry name" value="VWFC_1"/>
    <property type="match status" value="1"/>
</dbReference>
<evidence type="ECO:0000256" key="1">
    <source>
        <dbReference type="ARBA" id="ARBA00022559"/>
    </source>
</evidence>
<keyword evidence="1" id="KW-0575">Peroxidase</keyword>
<evidence type="ECO:0000259" key="4">
    <source>
        <dbReference type="PROSITE" id="PS50184"/>
    </source>
</evidence>
<dbReference type="Gene3D" id="6.20.200.20">
    <property type="match status" value="1"/>
</dbReference>
<dbReference type="PANTHER" id="PTHR11475">
    <property type="entry name" value="OXIDASE/PEROXIDASE"/>
    <property type="match status" value="1"/>
</dbReference>
<dbReference type="PROSITE" id="PS50292">
    <property type="entry name" value="PEROXIDASE_3"/>
    <property type="match status" value="1"/>
</dbReference>
<dbReference type="Proteomes" id="UP000886998">
    <property type="component" value="Unassembled WGS sequence"/>
</dbReference>
<comment type="caution">
    <text evidence="5">The sequence shown here is derived from an EMBL/GenBank/DDBJ whole genome shotgun (WGS) entry which is preliminary data.</text>
</comment>
<keyword evidence="6" id="KW-1185">Reference proteome</keyword>
<dbReference type="InterPro" id="IPR037120">
    <property type="entry name" value="Haem_peroxidase_sf_animal"/>
</dbReference>
<protein>
    <submittedName>
        <fullName evidence="5">Peroxidasin</fullName>
    </submittedName>
</protein>
<dbReference type="SUPFAM" id="SSF57603">
    <property type="entry name" value="FnI-like domain"/>
    <property type="match status" value="1"/>
</dbReference>
<dbReference type="Pfam" id="PF23334">
    <property type="entry name" value="VWC2L_2nd"/>
    <property type="match status" value="1"/>
</dbReference>
<keyword evidence="2" id="KW-0393">Immunoglobulin domain</keyword>
<dbReference type="SMART" id="SM00214">
    <property type="entry name" value="VWC"/>
    <property type="match status" value="1"/>
</dbReference>
<dbReference type="Pfam" id="PF03098">
    <property type="entry name" value="An_peroxidase"/>
    <property type="match status" value="1"/>
</dbReference>
<proteinExistence type="predicted"/>
<dbReference type="InterPro" id="IPR019791">
    <property type="entry name" value="Haem_peroxidase_animal"/>
</dbReference>
<dbReference type="GO" id="GO:0004601">
    <property type="term" value="F:peroxidase activity"/>
    <property type="evidence" value="ECO:0007669"/>
    <property type="project" value="UniProtKB-KW"/>
</dbReference>
<dbReference type="GO" id="GO:0020037">
    <property type="term" value="F:heme binding"/>
    <property type="evidence" value="ECO:0007669"/>
    <property type="project" value="InterPro"/>
</dbReference>
<dbReference type="GO" id="GO:0006979">
    <property type="term" value="P:response to oxidative stress"/>
    <property type="evidence" value="ECO:0007669"/>
    <property type="project" value="InterPro"/>
</dbReference>
<gene>
    <name evidence="5" type="primary">pxdn</name>
    <name evidence="5" type="ORF">TNIN_8331</name>
</gene>
<dbReference type="InterPro" id="IPR010255">
    <property type="entry name" value="Haem_peroxidase_sf"/>
</dbReference>
<dbReference type="PANTHER" id="PTHR11475:SF58">
    <property type="entry name" value="PEROXIDASIN"/>
    <property type="match status" value="1"/>
</dbReference>
<evidence type="ECO:0000313" key="5">
    <source>
        <dbReference type="EMBL" id="GFY57654.1"/>
    </source>
</evidence>
<organism evidence="5 6">
    <name type="scientific">Trichonephila inaurata madagascariensis</name>
    <dbReference type="NCBI Taxonomy" id="2747483"/>
    <lineage>
        <taxon>Eukaryota</taxon>
        <taxon>Metazoa</taxon>
        <taxon>Ecdysozoa</taxon>
        <taxon>Arthropoda</taxon>
        <taxon>Chelicerata</taxon>
        <taxon>Arachnida</taxon>
        <taxon>Araneae</taxon>
        <taxon>Araneomorphae</taxon>
        <taxon>Entelegynae</taxon>
        <taxon>Araneoidea</taxon>
        <taxon>Nephilidae</taxon>
        <taxon>Trichonephila</taxon>
        <taxon>Trichonephila inaurata</taxon>
    </lineage>
</organism>
<dbReference type="Gene3D" id="1.10.640.10">
    <property type="entry name" value="Haem peroxidase domain superfamily, animal type"/>
    <property type="match status" value="1"/>
</dbReference>
<name>A0A8X6XQI8_9ARAC</name>
<sequence>MDHMEKFLISEMLLRFWYENPGIFSPDQIHQIKQSSLARVICDNGDNITTLTEDVFTVPHLQSPNFRSCSSLPEVKLTVWTECCQECTASSNNEINSIGVRIRRSFVDRYEHDFEVNDSPFHNTSVHQKDTELDITEQRIEGIEELVGKLERTVHKLSRKVRKLETEYKHRKDGHCVDNERNKRKSGETWNTDKCSKCHCEDSQVTCWVEKCPPSQCQNPRFIEGQCCPVC</sequence>